<accession>A0A1G7Q7M5</accession>
<evidence type="ECO:0000256" key="4">
    <source>
        <dbReference type="ARBA" id="ARBA00022989"/>
    </source>
</evidence>
<feature type="transmembrane region" description="Helical" evidence="6">
    <location>
        <begin position="129"/>
        <end position="147"/>
    </location>
</feature>
<feature type="transmembrane region" description="Helical" evidence="6">
    <location>
        <begin position="17"/>
        <end position="36"/>
    </location>
</feature>
<dbReference type="RefSeq" id="WP_092090526.1">
    <property type="nucleotide sequence ID" value="NZ_FMZW01000092.1"/>
</dbReference>
<evidence type="ECO:0000256" key="5">
    <source>
        <dbReference type="ARBA" id="ARBA00023136"/>
    </source>
</evidence>
<dbReference type="GO" id="GO:0005886">
    <property type="term" value="C:plasma membrane"/>
    <property type="evidence" value="ECO:0007669"/>
    <property type="project" value="UniProtKB-SubCell"/>
</dbReference>
<dbReference type="InterPro" id="IPR032694">
    <property type="entry name" value="CopC/D"/>
</dbReference>
<feature type="transmembrane region" description="Helical" evidence="6">
    <location>
        <begin position="101"/>
        <end position="122"/>
    </location>
</feature>
<feature type="transmembrane region" description="Helical" evidence="6">
    <location>
        <begin position="240"/>
        <end position="260"/>
    </location>
</feature>
<protein>
    <submittedName>
        <fullName evidence="8">Putative copper resistance protein D</fullName>
    </submittedName>
</protein>
<keyword evidence="4 6" id="KW-1133">Transmembrane helix</keyword>
<evidence type="ECO:0000256" key="2">
    <source>
        <dbReference type="ARBA" id="ARBA00022475"/>
    </source>
</evidence>
<dbReference type="PANTHER" id="PTHR34820:SF4">
    <property type="entry name" value="INNER MEMBRANE PROTEIN YEBZ"/>
    <property type="match status" value="1"/>
</dbReference>
<dbReference type="NCBIfam" id="NF033808">
    <property type="entry name" value="copper_CopD"/>
    <property type="match status" value="1"/>
</dbReference>
<dbReference type="EMBL" id="FMZW01000092">
    <property type="protein sequence ID" value="SDF94516.1"/>
    <property type="molecule type" value="Genomic_DNA"/>
</dbReference>
<feature type="transmembrane region" description="Helical" evidence="6">
    <location>
        <begin position="293"/>
        <end position="313"/>
    </location>
</feature>
<evidence type="ECO:0000256" key="3">
    <source>
        <dbReference type="ARBA" id="ARBA00022692"/>
    </source>
</evidence>
<evidence type="ECO:0000256" key="6">
    <source>
        <dbReference type="SAM" id="Phobius"/>
    </source>
</evidence>
<feature type="domain" description="Copper resistance protein D" evidence="7">
    <location>
        <begin position="203"/>
        <end position="306"/>
    </location>
</feature>
<dbReference type="AlphaFoldDB" id="A0A1G7Q7M5"/>
<dbReference type="GO" id="GO:0006825">
    <property type="term" value="P:copper ion transport"/>
    <property type="evidence" value="ECO:0007669"/>
    <property type="project" value="InterPro"/>
</dbReference>
<dbReference type="PANTHER" id="PTHR34820">
    <property type="entry name" value="INNER MEMBRANE PROTEIN YEBZ"/>
    <property type="match status" value="1"/>
</dbReference>
<keyword evidence="3 6" id="KW-0812">Transmembrane</keyword>
<dbReference type="InterPro" id="IPR008457">
    <property type="entry name" value="Cu-R_CopD_dom"/>
</dbReference>
<sequence>MSWFGSEIEGPLVLTRAIHFAATATTAGALIFRALVAEPALRGAPSAAPLLDKQVRLVAWIGLAVTVVSELTWVLLLTMSLSDEGAGETVMSGALRDVLNLTQFGLVSQVRLALAITLAICLALKRCALWRWLALAAAIGLVASIAWTGHAASTPFTLGYLHLASDALHLVAASAWIGGLVPLALLLGATRCHRAWASLQLDAVRRFSTLGIVSVAVLILSGFVNAWILVGSFRGLVVTFYGQLLMLKLAAFAAMLAFAASNRFILTPRLALASDEARQDAPRAISRNTLIEIVLGLSIFAMVGVLGTLHPAAHLVN</sequence>
<gene>
    <name evidence="8" type="ORF">SAMN05216337_109213</name>
</gene>
<keyword evidence="2" id="KW-1003">Cell membrane</keyword>
<feature type="transmembrane region" description="Helical" evidence="6">
    <location>
        <begin position="57"/>
        <end position="81"/>
    </location>
</feature>
<comment type="subcellular location">
    <subcellularLocation>
        <location evidence="1">Cell membrane</location>
        <topology evidence="1">Multi-pass membrane protein</topology>
    </subcellularLocation>
</comment>
<evidence type="ECO:0000313" key="9">
    <source>
        <dbReference type="Proteomes" id="UP000199245"/>
    </source>
</evidence>
<proteinExistence type="predicted"/>
<reference evidence="8 9" key="1">
    <citation type="submission" date="2016-10" db="EMBL/GenBank/DDBJ databases">
        <authorList>
            <person name="de Groot N.N."/>
        </authorList>
    </citation>
    <scope>NUCLEOTIDE SEQUENCE [LARGE SCALE GENOMIC DNA]</scope>
    <source>
        <strain evidence="8 9">R5</strain>
    </source>
</reference>
<evidence type="ECO:0000256" key="1">
    <source>
        <dbReference type="ARBA" id="ARBA00004651"/>
    </source>
</evidence>
<dbReference type="Pfam" id="PF05425">
    <property type="entry name" value="CopD"/>
    <property type="match status" value="1"/>
</dbReference>
<dbReference type="InterPro" id="IPR047689">
    <property type="entry name" value="CopD"/>
</dbReference>
<feature type="transmembrane region" description="Helical" evidence="6">
    <location>
        <begin position="207"/>
        <end position="228"/>
    </location>
</feature>
<keyword evidence="5 6" id="KW-0472">Membrane</keyword>
<evidence type="ECO:0000313" key="8">
    <source>
        <dbReference type="EMBL" id="SDF94516.1"/>
    </source>
</evidence>
<evidence type="ECO:0000259" key="7">
    <source>
        <dbReference type="Pfam" id="PF05425"/>
    </source>
</evidence>
<name>A0A1G7Q7M5_9BRAD</name>
<dbReference type="Proteomes" id="UP000199245">
    <property type="component" value="Unassembled WGS sequence"/>
</dbReference>
<organism evidence="8 9">
    <name type="scientific">Bradyrhizobium brasilense</name>
    <dbReference type="NCBI Taxonomy" id="1419277"/>
    <lineage>
        <taxon>Bacteria</taxon>
        <taxon>Pseudomonadati</taxon>
        <taxon>Pseudomonadota</taxon>
        <taxon>Alphaproteobacteria</taxon>
        <taxon>Hyphomicrobiales</taxon>
        <taxon>Nitrobacteraceae</taxon>
        <taxon>Bradyrhizobium</taxon>
    </lineage>
</organism>
<feature type="transmembrane region" description="Helical" evidence="6">
    <location>
        <begin position="167"/>
        <end position="187"/>
    </location>
</feature>